<feature type="transmembrane region" description="Helical" evidence="6">
    <location>
        <begin position="135"/>
        <end position="156"/>
    </location>
</feature>
<evidence type="ECO:0000256" key="6">
    <source>
        <dbReference type="SAM" id="Phobius"/>
    </source>
</evidence>
<accession>A0ABS5VQU6</accession>
<proteinExistence type="predicted"/>
<evidence type="ECO:0000256" key="2">
    <source>
        <dbReference type="ARBA" id="ARBA00022475"/>
    </source>
</evidence>
<dbReference type="EMBL" id="JAHESD010000020">
    <property type="protein sequence ID" value="MBT1703813.1"/>
    <property type="molecule type" value="Genomic_DNA"/>
</dbReference>
<dbReference type="InterPro" id="IPR050250">
    <property type="entry name" value="Macrolide_Exporter_MacB"/>
</dbReference>
<evidence type="ECO:0000313" key="9">
    <source>
        <dbReference type="EMBL" id="MBT1703813.1"/>
    </source>
</evidence>
<dbReference type="RefSeq" id="WP_254153775.1">
    <property type="nucleotide sequence ID" value="NZ_JAHESD010000020.1"/>
</dbReference>
<reference evidence="9 10" key="1">
    <citation type="submission" date="2021-05" db="EMBL/GenBank/DDBJ databases">
        <title>A Polyphasic approach of four new species of the genus Ohtaekwangia: Ohtaekwangia histidinii sp. nov., Ohtaekwangia cretensis sp. nov., Ohtaekwangia indiensis sp. nov., Ohtaekwangia reichenbachii sp. nov. from diverse environment.</title>
        <authorList>
            <person name="Octaviana S."/>
        </authorList>
    </citation>
    <scope>NUCLEOTIDE SEQUENCE [LARGE SCALE GENOMIC DNA]</scope>
    <source>
        <strain evidence="9 10">PWU20</strain>
    </source>
</reference>
<dbReference type="PANTHER" id="PTHR30572:SF18">
    <property type="entry name" value="ABC-TYPE MACROLIDE FAMILY EXPORT SYSTEM PERMEASE COMPONENT 2"/>
    <property type="match status" value="1"/>
</dbReference>
<dbReference type="InterPro" id="IPR025857">
    <property type="entry name" value="MacB_PCD"/>
</dbReference>
<feature type="transmembrane region" description="Helical" evidence="6">
    <location>
        <begin position="177"/>
        <end position="206"/>
    </location>
</feature>
<protein>
    <submittedName>
        <fullName evidence="9">ABC transporter permease</fullName>
    </submittedName>
</protein>
<feature type="transmembrane region" description="Helical" evidence="6">
    <location>
        <begin position="270"/>
        <end position="293"/>
    </location>
</feature>
<feature type="transmembrane region" description="Helical" evidence="6">
    <location>
        <begin position="592"/>
        <end position="612"/>
    </location>
</feature>
<feature type="transmembrane region" description="Helical" evidence="6">
    <location>
        <begin position="624"/>
        <end position="653"/>
    </location>
</feature>
<keyword evidence="2" id="KW-1003">Cell membrane</keyword>
<keyword evidence="10" id="KW-1185">Reference proteome</keyword>
<dbReference type="Pfam" id="PF12704">
    <property type="entry name" value="MacB_PCD"/>
    <property type="match status" value="1"/>
</dbReference>
<sequence length="663" mass="74846">SIAISRKMAEMFFKTPEDAIGKSIRYENRLDFVITAVFENVPAYSSLKFDFLINWHAQLTQLDWASNRILATLQLKPGADIRQVEKKINRFMKLHLDKNDPRKVTCGLQPFGDQYLIGNFVDGKPTDGRITYVRIFTGVAIFILLIACINFMNLATARSIKRAKEIGIRKVVGSSRASLIGQFLGESIVVSFLALVLSITLVHLLLPAFNIFTGKQIVSPLAEPKTLLVLLALILLTGFVSGSYPALFLSSLKPVRILKGSLRFSLNAILFRKGLSVFQFVISIVLLIVTIVITQQTNYIQNAKLGYDKENLIYIRIEGELMNYTDNQKNYNRYSLFKQEALRMPGIAMVDRSTEMPHAMKFVVDQNEEKEKFKERRDAINWEGKEYGVASGFKPMSVGFDFLKIMDLKLIDGRDFSKETATDSADAFIVNEEAVKQMGMKDPIGRWISAWKKKGRIIGVVKDYHTASLHEPIKPLILDVKEYEYFGVIVVRTEPGKTKEALASLEKVYKQINPNFPFAYHFVDQEYEKFYNNELIVTRLTNVFAVLAILISCLGLLGLVMFAAEQRTKEFGIRKVLGATVSNIASLLSQDFLKLVLIAFVIGAPVAGYFMHQWLQGFAFKIELSWWIFALSGLVALFIALLTVSVQAFHAAITNPVKSLRTE</sequence>
<evidence type="ECO:0000313" key="10">
    <source>
        <dbReference type="Proteomes" id="UP000772618"/>
    </source>
</evidence>
<feature type="transmembrane region" description="Helical" evidence="6">
    <location>
        <begin position="543"/>
        <end position="564"/>
    </location>
</feature>
<comment type="subcellular location">
    <subcellularLocation>
        <location evidence="1">Cell membrane</location>
        <topology evidence="1">Multi-pass membrane protein</topology>
    </subcellularLocation>
</comment>
<evidence type="ECO:0000256" key="5">
    <source>
        <dbReference type="ARBA" id="ARBA00023136"/>
    </source>
</evidence>
<dbReference type="Proteomes" id="UP000772618">
    <property type="component" value="Unassembled WGS sequence"/>
</dbReference>
<feature type="domain" description="MacB-like periplasmic core" evidence="8">
    <location>
        <begin position="281"/>
        <end position="503"/>
    </location>
</feature>
<comment type="caution">
    <text evidence="9">The sequence shown here is derived from an EMBL/GenBank/DDBJ whole genome shotgun (WGS) entry which is preliminary data.</text>
</comment>
<dbReference type="InterPro" id="IPR003838">
    <property type="entry name" value="ABC3_permease_C"/>
</dbReference>
<feature type="transmembrane region" description="Helical" evidence="6">
    <location>
        <begin position="226"/>
        <end position="249"/>
    </location>
</feature>
<feature type="domain" description="ABC3 transporter permease C-terminal" evidence="7">
    <location>
        <begin position="542"/>
        <end position="656"/>
    </location>
</feature>
<evidence type="ECO:0000259" key="8">
    <source>
        <dbReference type="Pfam" id="PF12704"/>
    </source>
</evidence>
<evidence type="ECO:0000256" key="1">
    <source>
        <dbReference type="ARBA" id="ARBA00004651"/>
    </source>
</evidence>
<evidence type="ECO:0000256" key="3">
    <source>
        <dbReference type="ARBA" id="ARBA00022692"/>
    </source>
</evidence>
<feature type="domain" description="ABC3 transporter permease C-terminal" evidence="7">
    <location>
        <begin position="139"/>
        <end position="253"/>
    </location>
</feature>
<evidence type="ECO:0000259" key="7">
    <source>
        <dbReference type="Pfam" id="PF02687"/>
    </source>
</evidence>
<name>A0ABS5VQU6_9BACT</name>
<feature type="non-terminal residue" evidence="9">
    <location>
        <position position="1"/>
    </location>
</feature>
<keyword evidence="3 6" id="KW-0812">Transmembrane</keyword>
<dbReference type="Pfam" id="PF02687">
    <property type="entry name" value="FtsX"/>
    <property type="match status" value="2"/>
</dbReference>
<organism evidence="9 10">
    <name type="scientific">Chryseosolibacter indicus</name>
    <dbReference type="NCBI Taxonomy" id="2782351"/>
    <lineage>
        <taxon>Bacteria</taxon>
        <taxon>Pseudomonadati</taxon>
        <taxon>Bacteroidota</taxon>
        <taxon>Cytophagia</taxon>
        <taxon>Cytophagales</taxon>
        <taxon>Chryseotaleaceae</taxon>
        <taxon>Chryseosolibacter</taxon>
    </lineage>
</organism>
<evidence type="ECO:0000256" key="4">
    <source>
        <dbReference type="ARBA" id="ARBA00022989"/>
    </source>
</evidence>
<gene>
    <name evidence="9" type="ORF">KK060_11010</name>
</gene>
<keyword evidence="4 6" id="KW-1133">Transmembrane helix</keyword>
<keyword evidence="5 6" id="KW-0472">Membrane</keyword>
<dbReference type="PANTHER" id="PTHR30572">
    <property type="entry name" value="MEMBRANE COMPONENT OF TRANSPORTER-RELATED"/>
    <property type="match status" value="1"/>
</dbReference>